<sequence>MRFFFLYVIFPFVSYLVTLLCVTYYASSPPLTNLIPTSRHGNHANVNNNLTTNSTVDLLSAYGYGFIPSVVAPSVGLASVIISTTLAVRVTTRRPASEDSDFMIFMAMLLESWAFTNLIIFAIRPQLEVFSYPTSTVKSILVQLTIFCLLYFLFYGSLVSAGLNREQMGLLGFLPFYLARCLVAGITAIFWTITFPFTCLGSTLVDIGTIVINLWPAVISLEPAVISLGNAVVNFGTKMIEFFNYMHELLGNKVPTSPTLPPPCPITSAHIPLASSQSDINVCLPPPYSPPSSSGESASRQ</sequence>
<keyword evidence="1" id="KW-0812">Transmembrane</keyword>
<organism evidence="2 3">
    <name type="scientific">Galerina marginata (strain CBS 339.88)</name>
    <dbReference type="NCBI Taxonomy" id="685588"/>
    <lineage>
        <taxon>Eukaryota</taxon>
        <taxon>Fungi</taxon>
        <taxon>Dikarya</taxon>
        <taxon>Basidiomycota</taxon>
        <taxon>Agaricomycotina</taxon>
        <taxon>Agaricomycetes</taxon>
        <taxon>Agaricomycetidae</taxon>
        <taxon>Agaricales</taxon>
        <taxon>Agaricineae</taxon>
        <taxon>Strophariaceae</taxon>
        <taxon>Galerina</taxon>
    </lineage>
</organism>
<feature type="transmembrane region" description="Helical" evidence="1">
    <location>
        <begin position="5"/>
        <end position="26"/>
    </location>
</feature>
<proteinExistence type="predicted"/>
<protein>
    <submittedName>
        <fullName evidence="2">Uncharacterized protein</fullName>
    </submittedName>
</protein>
<name>A0A067T9Y1_GALM3</name>
<gene>
    <name evidence="2" type="ORF">GALMADRAFT_243071</name>
</gene>
<dbReference type="EMBL" id="KL142373">
    <property type="protein sequence ID" value="KDR79177.1"/>
    <property type="molecule type" value="Genomic_DNA"/>
</dbReference>
<dbReference type="AlphaFoldDB" id="A0A067T9Y1"/>
<feature type="transmembrane region" description="Helical" evidence="1">
    <location>
        <begin position="66"/>
        <end position="90"/>
    </location>
</feature>
<reference evidence="3" key="1">
    <citation type="journal article" date="2014" name="Proc. Natl. Acad. Sci. U.S.A.">
        <title>Extensive sampling of basidiomycete genomes demonstrates inadequacy of the white-rot/brown-rot paradigm for wood decay fungi.</title>
        <authorList>
            <person name="Riley R."/>
            <person name="Salamov A.A."/>
            <person name="Brown D.W."/>
            <person name="Nagy L.G."/>
            <person name="Floudas D."/>
            <person name="Held B.W."/>
            <person name="Levasseur A."/>
            <person name="Lombard V."/>
            <person name="Morin E."/>
            <person name="Otillar R."/>
            <person name="Lindquist E.A."/>
            <person name="Sun H."/>
            <person name="LaButti K.M."/>
            <person name="Schmutz J."/>
            <person name="Jabbour D."/>
            <person name="Luo H."/>
            <person name="Baker S.E."/>
            <person name="Pisabarro A.G."/>
            <person name="Walton J.D."/>
            <person name="Blanchette R.A."/>
            <person name="Henrissat B."/>
            <person name="Martin F."/>
            <person name="Cullen D."/>
            <person name="Hibbett D.S."/>
            <person name="Grigoriev I.V."/>
        </authorList>
    </citation>
    <scope>NUCLEOTIDE SEQUENCE [LARGE SCALE GENOMIC DNA]</scope>
    <source>
        <strain evidence="3">CBS 339.88</strain>
    </source>
</reference>
<keyword evidence="1" id="KW-0472">Membrane</keyword>
<feature type="transmembrane region" description="Helical" evidence="1">
    <location>
        <begin position="170"/>
        <end position="193"/>
    </location>
</feature>
<keyword evidence="1" id="KW-1133">Transmembrane helix</keyword>
<accession>A0A067T9Y1</accession>
<feature type="transmembrane region" description="Helical" evidence="1">
    <location>
        <begin position="102"/>
        <end position="120"/>
    </location>
</feature>
<feature type="transmembrane region" description="Helical" evidence="1">
    <location>
        <begin position="140"/>
        <end position="158"/>
    </location>
</feature>
<evidence type="ECO:0000313" key="2">
    <source>
        <dbReference type="EMBL" id="KDR79177.1"/>
    </source>
</evidence>
<evidence type="ECO:0000313" key="3">
    <source>
        <dbReference type="Proteomes" id="UP000027222"/>
    </source>
</evidence>
<dbReference type="Proteomes" id="UP000027222">
    <property type="component" value="Unassembled WGS sequence"/>
</dbReference>
<dbReference type="HOGENOM" id="CLU_062274_0_0_1"/>
<keyword evidence="3" id="KW-1185">Reference proteome</keyword>
<evidence type="ECO:0000256" key="1">
    <source>
        <dbReference type="SAM" id="Phobius"/>
    </source>
</evidence>